<keyword evidence="1" id="KW-1133">Transmembrane helix</keyword>
<gene>
    <name evidence="2" type="ORF">GQ43DRAFT_99179</name>
</gene>
<evidence type="ECO:0000313" key="2">
    <source>
        <dbReference type="EMBL" id="KAF2199900.1"/>
    </source>
</evidence>
<comment type="caution">
    <text evidence="2">The sequence shown here is derived from an EMBL/GenBank/DDBJ whole genome shotgun (WGS) entry which is preliminary data.</text>
</comment>
<feature type="transmembrane region" description="Helical" evidence="1">
    <location>
        <begin position="30"/>
        <end position="52"/>
    </location>
</feature>
<evidence type="ECO:0000256" key="1">
    <source>
        <dbReference type="SAM" id="Phobius"/>
    </source>
</evidence>
<name>A0A9P4JIP0_9PLEO</name>
<accession>A0A9P4JIP0</accession>
<dbReference type="PANTHER" id="PTHR12242">
    <property type="entry name" value="OS02G0130600 PROTEIN-RELATED"/>
    <property type="match status" value="1"/>
</dbReference>
<dbReference type="EMBL" id="ML994050">
    <property type="protein sequence ID" value="KAF2199900.1"/>
    <property type="molecule type" value="Genomic_DNA"/>
</dbReference>
<dbReference type="GO" id="GO:0016020">
    <property type="term" value="C:membrane"/>
    <property type="evidence" value="ECO:0007669"/>
    <property type="project" value="TreeGrafter"/>
</dbReference>
<feature type="transmembrane region" description="Helical" evidence="1">
    <location>
        <begin position="72"/>
        <end position="92"/>
    </location>
</feature>
<feature type="transmembrane region" description="Helical" evidence="1">
    <location>
        <begin position="212"/>
        <end position="234"/>
    </location>
</feature>
<sequence>MRPLLNSRANEAGFDPTYRFETSWILPPGLLFAVRLILSLYSFVTLFTIFGYNGAHNRAPDSRITFSYFTNLTYWGLAFYLAFSALHSGSYWLKGRPFLAAWPRVFQEAHSIFYTTVVVYPWIVTIVFWALIYSNFVTPFQTWSNTSEHALNSVYAFFEIIFPRTAPPPFLHILPIIVILALYLGLAYLTYFKDHFFVYDFLDNKTHSPGLVTGYCFGILIGAIIVFLIVRYLIVMRVWITETKLGRHGKAVPNAGSPNANEDAEKGFVLSEACPS</sequence>
<reference evidence="2" key="1">
    <citation type="journal article" date="2020" name="Stud. Mycol.">
        <title>101 Dothideomycetes genomes: a test case for predicting lifestyles and emergence of pathogens.</title>
        <authorList>
            <person name="Haridas S."/>
            <person name="Albert R."/>
            <person name="Binder M."/>
            <person name="Bloem J."/>
            <person name="Labutti K."/>
            <person name="Salamov A."/>
            <person name="Andreopoulos B."/>
            <person name="Baker S."/>
            <person name="Barry K."/>
            <person name="Bills G."/>
            <person name="Bluhm B."/>
            <person name="Cannon C."/>
            <person name="Castanera R."/>
            <person name="Culley D."/>
            <person name="Daum C."/>
            <person name="Ezra D."/>
            <person name="Gonzalez J."/>
            <person name="Henrissat B."/>
            <person name="Kuo A."/>
            <person name="Liang C."/>
            <person name="Lipzen A."/>
            <person name="Lutzoni F."/>
            <person name="Magnuson J."/>
            <person name="Mondo S."/>
            <person name="Nolan M."/>
            <person name="Ohm R."/>
            <person name="Pangilinan J."/>
            <person name="Park H.-J."/>
            <person name="Ramirez L."/>
            <person name="Alfaro M."/>
            <person name="Sun H."/>
            <person name="Tritt A."/>
            <person name="Yoshinaga Y."/>
            <person name="Zwiers L.-H."/>
            <person name="Turgeon B."/>
            <person name="Goodwin S."/>
            <person name="Spatafora J."/>
            <person name="Crous P."/>
            <person name="Grigoriev I."/>
        </authorList>
    </citation>
    <scope>NUCLEOTIDE SEQUENCE</scope>
    <source>
        <strain evidence="2">ATCC 74209</strain>
    </source>
</reference>
<evidence type="ECO:0000313" key="3">
    <source>
        <dbReference type="Proteomes" id="UP000799536"/>
    </source>
</evidence>
<proteinExistence type="predicted"/>
<keyword evidence="3" id="KW-1185">Reference proteome</keyword>
<protein>
    <recommendedName>
        <fullName evidence="4">FAR-17a/AIG1-like protein</fullName>
    </recommendedName>
</protein>
<evidence type="ECO:0008006" key="4">
    <source>
        <dbReference type="Google" id="ProtNLM"/>
    </source>
</evidence>
<dbReference type="OrthoDB" id="419711at2759"/>
<keyword evidence="1" id="KW-0472">Membrane</keyword>
<feature type="transmembrane region" description="Helical" evidence="1">
    <location>
        <begin position="112"/>
        <end position="133"/>
    </location>
</feature>
<dbReference type="Proteomes" id="UP000799536">
    <property type="component" value="Unassembled WGS sequence"/>
</dbReference>
<dbReference type="PANTHER" id="PTHR12242:SF1">
    <property type="entry name" value="MYND-TYPE DOMAIN-CONTAINING PROTEIN"/>
    <property type="match status" value="1"/>
</dbReference>
<feature type="transmembrane region" description="Helical" evidence="1">
    <location>
        <begin position="170"/>
        <end position="192"/>
    </location>
</feature>
<dbReference type="AlphaFoldDB" id="A0A9P4JIP0"/>
<keyword evidence="1" id="KW-0812">Transmembrane</keyword>
<organism evidence="2 3">
    <name type="scientific">Delitschia confertaspora ATCC 74209</name>
    <dbReference type="NCBI Taxonomy" id="1513339"/>
    <lineage>
        <taxon>Eukaryota</taxon>
        <taxon>Fungi</taxon>
        <taxon>Dikarya</taxon>
        <taxon>Ascomycota</taxon>
        <taxon>Pezizomycotina</taxon>
        <taxon>Dothideomycetes</taxon>
        <taxon>Pleosporomycetidae</taxon>
        <taxon>Pleosporales</taxon>
        <taxon>Delitschiaceae</taxon>
        <taxon>Delitschia</taxon>
    </lineage>
</organism>